<evidence type="ECO:0008006" key="3">
    <source>
        <dbReference type="Google" id="ProtNLM"/>
    </source>
</evidence>
<evidence type="ECO:0000313" key="1">
    <source>
        <dbReference type="EMBL" id="OWY95197.1"/>
    </source>
</evidence>
<dbReference type="AlphaFoldDB" id="A0A225UPW6"/>
<dbReference type="OrthoDB" id="122907at2759"/>
<name>A0A225UPW6_9STRA</name>
<accession>A0A225UPW6</accession>
<evidence type="ECO:0000313" key="2">
    <source>
        <dbReference type="Proteomes" id="UP000198211"/>
    </source>
</evidence>
<comment type="caution">
    <text evidence="1">The sequence shown here is derived from an EMBL/GenBank/DDBJ whole genome shotgun (WGS) entry which is preliminary data.</text>
</comment>
<gene>
    <name evidence="1" type="ORF">PHMEG_00034862</name>
</gene>
<dbReference type="EMBL" id="NBNE01013280">
    <property type="protein sequence ID" value="OWY95197.1"/>
    <property type="molecule type" value="Genomic_DNA"/>
</dbReference>
<keyword evidence="2" id="KW-1185">Reference proteome</keyword>
<organism evidence="1 2">
    <name type="scientific">Phytophthora megakarya</name>
    <dbReference type="NCBI Taxonomy" id="4795"/>
    <lineage>
        <taxon>Eukaryota</taxon>
        <taxon>Sar</taxon>
        <taxon>Stramenopiles</taxon>
        <taxon>Oomycota</taxon>
        <taxon>Peronosporomycetes</taxon>
        <taxon>Peronosporales</taxon>
        <taxon>Peronosporaceae</taxon>
        <taxon>Phytophthora</taxon>
    </lineage>
</organism>
<protein>
    <recommendedName>
        <fullName evidence="3">DDE-1 domain-containing protein</fullName>
    </recommendedName>
</protein>
<reference evidence="2" key="1">
    <citation type="submission" date="2017-03" db="EMBL/GenBank/DDBJ databases">
        <title>Phytopthora megakarya and P. palmivora, two closely related causual agents of cacao black pod achieved similar genome size and gene model numbers by different mechanisms.</title>
        <authorList>
            <person name="Ali S."/>
            <person name="Shao J."/>
            <person name="Larry D.J."/>
            <person name="Kronmiller B."/>
            <person name="Shen D."/>
            <person name="Strem M.D."/>
            <person name="Melnick R.L."/>
            <person name="Guiltinan M.J."/>
            <person name="Tyler B.M."/>
            <person name="Meinhardt L.W."/>
            <person name="Bailey B.A."/>
        </authorList>
    </citation>
    <scope>NUCLEOTIDE SEQUENCE [LARGE SCALE GENOMIC DNA]</scope>
    <source>
        <strain evidence="2">zdho120</strain>
    </source>
</reference>
<sequence>MLKWIEEIWTPSIQGCRMLMLDSLRVHKMVNIKDHLEDFCCTKRATLIFVDNHWEDLEHGKQFHYRERV</sequence>
<proteinExistence type="predicted"/>
<dbReference type="Proteomes" id="UP000198211">
    <property type="component" value="Unassembled WGS sequence"/>
</dbReference>